<comment type="similarity">
    <text evidence="3">In the N-terminal section; belongs to the LXG family.</text>
</comment>
<dbReference type="RefSeq" id="WP_149565208.1">
    <property type="nucleotide sequence ID" value="NZ_VIBR01000001.1"/>
</dbReference>
<dbReference type="InterPro" id="IPR027797">
    <property type="entry name" value="PT-TG_dom"/>
</dbReference>
<comment type="subcellular location">
    <subcellularLocation>
        <location evidence="1">Secreted</location>
    </subcellularLocation>
</comment>
<proteinExistence type="inferred from homology"/>
<dbReference type="InterPro" id="IPR006829">
    <property type="entry name" value="LXG_dom"/>
</dbReference>
<evidence type="ECO:0000259" key="4">
    <source>
        <dbReference type="PROSITE" id="PS51756"/>
    </source>
</evidence>
<evidence type="ECO:0000313" key="5">
    <source>
        <dbReference type="EMBL" id="KAA0119077.1"/>
    </source>
</evidence>
<feature type="domain" description="LXG" evidence="4">
    <location>
        <begin position="1"/>
        <end position="223"/>
    </location>
</feature>
<gene>
    <name evidence="5" type="ORF">FKX92_00605</name>
</gene>
<name>A0A5A7ZT96_STRSA</name>
<dbReference type="Pfam" id="PF14449">
    <property type="entry name" value="PT-TG"/>
    <property type="match status" value="1"/>
</dbReference>
<accession>A0A5A7ZT96</accession>
<dbReference type="Proteomes" id="UP000324105">
    <property type="component" value="Unassembled WGS sequence"/>
</dbReference>
<keyword evidence="2" id="KW-0964">Secreted</keyword>
<evidence type="ECO:0000256" key="2">
    <source>
        <dbReference type="ARBA" id="ARBA00022525"/>
    </source>
</evidence>
<reference evidence="5 6" key="1">
    <citation type="submission" date="2019-06" db="EMBL/GenBank/DDBJ databases">
        <title>Genome sequence and analysis of a MDR-Streptococcus sanguis isolated from throat swab of children with scarlet fever from Hangzhou,China.</title>
        <authorList>
            <person name="Huang Y."/>
            <person name="Xie L."/>
            <person name="Liu W."/>
        </authorList>
    </citation>
    <scope>NUCLEOTIDE SEQUENCE [LARGE SCALE GENOMIC DNA]</scope>
    <source>
        <strain evidence="5 6">S28</strain>
    </source>
</reference>
<dbReference type="EMBL" id="VIBR01000001">
    <property type="protein sequence ID" value="KAA0119077.1"/>
    <property type="molecule type" value="Genomic_DNA"/>
</dbReference>
<evidence type="ECO:0000256" key="3">
    <source>
        <dbReference type="ARBA" id="ARBA00034117"/>
    </source>
</evidence>
<dbReference type="AlphaFoldDB" id="A0A5A7ZT96"/>
<comment type="caution">
    <text evidence="5">The sequence shown here is derived from an EMBL/GenBank/DDBJ whole genome shotgun (WGS) entry which is preliminary data.</text>
</comment>
<dbReference type="PROSITE" id="PS51756">
    <property type="entry name" value="LXG"/>
    <property type="match status" value="1"/>
</dbReference>
<evidence type="ECO:0000256" key="1">
    <source>
        <dbReference type="ARBA" id="ARBA00004613"/>
    </source>
</evidence>
<evidence type="ECO:0000313" key="6">
    <source>
        <dbReference type="Proteomes" id="UP000324105"/>
    </source>
</evidence>
<sequence length="494" mass="53604">MGIKMSLGSSDTQATTASSVVTSRTTAYLSVIAALEVFIGASNLQGTAYSGAKAYAGNILIPLLKSAIMFSEELSSGTSSLPTTYRSDVGQEDLDEETLEAQITAQDGIIENYNAIISEVTKLGLKDSVAGLQEIKQNLQSVQTLRDSYQEKLTKLRNFAAGSATLLSGAENMYSSVMQGLTMIDADFKGFNGSFHSAPTDWSQNIQSSWGVRNKATNLSKKSQSLEELQRLIERANQGDSDSIDKLIAAYDYKNAVGTAPILTDEEKQVRNAEVWKRTEEFGKNLLGEFTGIYDIKRLIDGKDPVTGEDANRFEAGVWTLMNLIPIAKGAGKVAKAVDTVGDVAKVVDKIDDVVDAAKAVDKTTDTAKVVDKIQDIGKTADTSKDVAKSGDVISKNIQASELTMTETVKNHANDVIKRGKYVGDKARPFVDNAGTDLIIQEIIDGGIPVKDKYLPNGWRWEVKGSFNGRSNGIWELVVDLDTNQIVHFNFINR</sequence>
<dbReference type="GO" id="GO:0005576">
    <property type="term" value="C:extracellular region"/>
    <property type="evidence" value="ECO:0007669"/>
    <property type="project" value="UniProtKB-SubCell"/>
</dbReference>
<protein>
    <recommendedName>
        <fullName evidence="4">LXG domain-containing protein</fullName>
    </recommendedName>
</protein>
<organism evidence="5 6">
    <name type="scientific">Streptococcus sanguinis</name>
    <dbReference type="NCBI Taxonomy" id="1305"/>
    <lineage>
        <taxon>Bacteria</taxon>
        <taxon>Bacillati</taxon>
        <taxon>Bacillota</taxon>
        <taxon>Bacilli</taxon>
        <taxon>Lactobacillales</taxon>
        <taxon>Streptococcaceae</taxon>
        <taxon>Streptococcus</taxon>
    </lineage>
</organism>